<keyword evidence="2" id="KW-1185">Reference proteome</keyword>
<name>A0AAW4PKM4_9EURY</name>
<accession>A0AAW4PKM4</accession>
<comment type="caution">
    <text evidence="1">The sequence shown here is derived from an EMBL/GenBank/DDBJ whole genome shotgun (WGS) entry which is preliminary data.</text>
</comment>
<dbReference type="Proteomes" id="UP001430455">
    <property type="component" value="Unassembled WGS sequence"/>
</dbReference>
<dbReference type="Gene3D" id="2.30.30.110">
    <property type="match status" value="1"/>
</dbReference>
<dbReference type="SUPFAM" id="SSF50118">
    <property type="entry name" value="Cell growth inhibitor/plasmid maintenance toxic component"/>
    <property type="match status" value="1"/>
</dbReference>
<dbReference type="RefSeq" id="WP_220582568.1">
    <property type="nucleotide sequence ID" value="NZ_RKLT01000034.1"/>
</dbReference>
<sequence length="112" mass="12533">MPYEQGDIWWGPAPHKSGPSYRPWVIVSDSSHPFSHTECIALAMTTQQHAGAIAVADADWLEGGSAKDAYISPWYTTTIKHRDFDRRQGRLVPAIISEAISELHRYTPSPDK</sequence>
<organism evidence="1 2">
    <name type="scientific">Haloarcula nitratireducens</name>
    <dbReference type="NCBI Taxonomy" id="2487749"/>
    <lineage>
        <taxon>Archaea</taxon>
        <taxon>Methanobacteriati</taxon>
        <taxon>Methanobacteriota</taxon>
        <taxon>Stenosarchaea group</taxon>
        <taxon>Halobacteria</taxon>
        <taxon>Halobacteriales</taxon>
        <taxon>Haloarculaceae</taxon>
        <taxon>Haloarcula</taxon>
    </lineage>
</organism>
<dbReference type="Pfam" id="PF02452">
    <property type="entry name" value="PemK_toxin"/>
    <property type="match status" value="1"/>
</dbReference>
<dbReference type="InterPro" id="IPR011067">
    <property type="entry name" value="Plasmid_toxin/cell-grow_inhib"/>
</dbReference>
<evidence type="ECO:0000313" key="1">
    <source>
        <dbReference type="EMBL" id="MBX0297986.1"/>
    </source>
</evidence>
<reference evidence="1 2" key="1">
    <citation type="submission" date="2021-06" db="EMBL/GenBank/DDBJ databases">
        <title>Halomicroarcula sp. a new haloarchaeum isolated from saline soil.</title>
        <authorList>
            <person name="Duran-Viseras A."/>
            <person name="Sanchez-Porro C."/>
            <person name="Ventosa A."/>
        </authorList>
    </citation>
    <scope>NUCLEOTIDE SEQUENCE [LARGE SCALE GENOMIC DNA]</scope>
    <source>
        <strain evidence="1 2">F27</strain>
    </source>
</reference>
<protein>
    <submittedName>
        <fullName evidence="1">Type II toxin-antitoxin system PemK/MazF family toxin</fullName>
    </submittedName>
</protein>
<dbReference type="GO" id="GO:0003677">
    <property type="term" value="F:DNA binding"/>
    <property type="evidence" value="ECO:0007669"/>
    <property type="project" value="InterPro"/>
</dbReference>
<gene>
    <name evidence="1" type="ORF">EGH23_24275</name>
</gene>
<dbReference type="AlphaFoldDB" id="A0AAW4PKM4"/>
<dbReference type="InterPro" id="IPR003477">
    <property type="entry name" value="PemK-like"/>
</dbReference>
<evidence type="ECO:0000313" key="2">
    <source>
        <dbReference type="Proteomes" id="UP001430455"/>
    </source>
</evidence>
<proteinExistence type="predicted"/>
<dbReference type="EMBL" id="RKLT01000034">
    <property type="protein sequence ID" value="MBX0297986.1"/>
    <property type="molecule type" value="Genomic_DNA"/>
</dbReference>